<evidence type="ECO:0000313" key="1">
    <source>
        <dbReference type="EMBL" id="AUP78713.1"/>
    </source>
</evidence>
<accession>A0A2K9PNS0</accession>
<evidence type="ECO:0000313" key="2">
    <source>
        <dbReference type="Proteomes" id="UP000235826"/>
    </source>
</evidence>
<name>A0A2K9PNS0_9FLAO</name>
<dbReference type="EMBL" id="CP025791">
    <property type="protein sequence ID" value="AUP78713.1"/>
    <property type="molecule type" value="Genomic_DNA"/>
</dbReference>
<organism evidence="1 2">
    <name type="scientific">Flavivirga eckloniae</name>
    <dbReference type="NCBI Taxonomy" id="1803846"/>
    <lineage>
        <taxon>Bacteria</taxon>
        <taxon>Pseudomonadati</taxon>
        <taxon>Bacteroidota</taxon>
        <taxon>Flavobacteriia</taxon>
        <taxon>Flavobacteriales</taxon>
        <taxon>Flavobacteriaceae</taxon>
        <taxon>Flavivirga</taxon>
    </lineage>
</organism>
<keyword evidence="2" id="KW-1185">Reference proteome</keyword>
<dbReference type="Proteomes" id="UP000235826">
    <property type="component" value="Chromosome"/>
</dbReference>
<proteinExistence type="predicted"/>
<gene>
    <name evidence="1" type="ORF">C1H87_08330</name>
</gene>
<dbReference type="AlphaFoldDB" id="A0A2K9PNS0"/>
<reference evidence="1 2" key="1">
    <citation type="submission" date="2018-01" db="EMBL/GenBank/DDBJ databases">
        <title>Complete genome sequence of Flavivirga eckloniae ECD14 isolated from seaweed Ecklonia cava.</title>
        <authorList>
            <person name="Lee J.H."/>
            <person name="Baik K.S."/>
            <person name="Seong C.N."/>
        </authorList>
    </citation>
    <scope>NUCLEOTIDE SEQUENCE [LARGE SCALE GENOMIC DNA]</scope>
    <source>
        <strain evidence="1 2">ECD14</strain>
    </source>
</reference>
<sequence length="345" mass="39698">MVLLFAFTKKKLPIDTSFRRFYQHISPAKIQKLDLESNRYYIAGAAEDKIYLGHPSSPLSLTVVDSALQKKQIIRLSIDQDSLLIRNPQLRVIPPYFFLMDGTVPYILRGNTKDWKAYSISETIPYFTDVQAIDSISLAVSAMSSKTRELALGTIHLSDSATITLSHKLLQKQVDGIFDVDGKLLYNRQRKQLIYTYFYRNQYIVVNDNLQLQLRGKTIDSISQAQIKVITTKKEKKLAPSLMVNRYSATSGDHLFINSQILGRKEHLVSWKKSTTIDVYNIEKKKYKFSFYVKDIGENKLKAFYMLDNKLIGLIGNNIISYQLNDRYFDESSPPIEPQNLNKNI</sequence>
<dbReference type="KEGG" id="fek:C1H87_08330"/>
<protein>
    <submittedName>
        <fullName evidence="1">Uncharacterized protein</fullName>
    </submittedName>
</protein>